<dbReference type="AlphaFoldDB" id="A0A812KLM1"/>
<protein>
    <submittedName>
        <fullName evidence="3">Cpo protein</fullName>
    </submittedName>
</protein>
<dbReference type="Pfam" id="PF00561">
    <property type="entry name" value="Abhydrolase_1"/>
    <property type="match status" value="1"/>
</dbReference>
<dbReference type="EMBL" id="CAJNIZ010003805">
    <property type="protein sequence ID" value="CAE7226156.1"/>
    <property type="molecule type" value="Genomic_DNA"/>
</dbReference>
<reference evidence="3" key="1">
    <citation type="submission" date="2021-02" db="EMBL/GenBank/DDBJ databases">
        <authorList>
            <person name="Dougan E. K."/>
            <person name="Rhodes N."/>
            <person name="Thang M."/>
            <person name="Chan C."/>
        </authorList>
    </citation>
    <scope>NUCLEOTIDE SEQUENCE</scope>
</reference>
<feature type="domain" description="AB hydrolase-1" evidence="2">
    <location>
        <begin position="107"/>
        <end position="344"/>
    </location>
</feature>
<dbReference type="SUPFAM" id="SSF53474">
    <property type="entry name" value="alpha/beta-Hydrolases"/>
    <property type="match status" value="1"/>
</dbReference>
<dbReference type="Proteomes" id="UP000649617">
    <property type="component" value="Unassembled WGS sequence"/>
</dbReference>
<dbReference type="PANTHER" id="PTHR43433">
    <property type="entry name" value="HYDROLASE, ALPHA/BETA FOLD FAMILY PROTEIN"/>
    <property type="match status" value="1"/>
</dbReference>
<evidence type="ECO:0000259" key="2">
    <source>
        <dbReference type="Pfam" id="PF00561"/>
    </source>
</evidence>
<dbReference type="FunFam" id="3.40.50.1820:FF:000205">
    <property type="entry name" value="Non-haem bromoperoxidase BPO-A2"/>
    <property type="match status" value="1"/>
</dbReference>
<dbReference type="PRINTS" id="PR00412">
    <property type="entry name" value="EPOXHYDRLASE"/>
</dbReference>
<dbReference type="InterPro" id="IPR000073">
    <property type="entry name" value="AB_hydrolase_1"/>
</dbReference>
<evidence type="ECO:0000313" key="4">
    <source>
        <dbReference type="Proteomes" id="UP000649617"/>
    </source>
</evidence>
<feature type="compositionally biased region" description="Basic and acidic residues" evidence="1">
    <location>
        <begin position="1"/>
        <end position="14"/>
    </location>
</feature>
<name>A0A812KLM1_SYMPI</name>
<evidence type="ECO:0000256" key="1">
    <source>
        <dbReference type="SAM" id="MobiDB-lite"/>
    </source>
</evidence>
<accession>A0A812KLM1</accession>
<dbReference type="InterPro" id="IPR029058">
    <property type="entry name" value="AB_hydrolase_fold"/>
</dbReference>
<proteinExistence type="predicted"/>
<comment type="caution">
    <text evidence="3">The sequence shown here is derived from an EMBL/GenBank/DDBJ whole genome shotgun (WGS) entry which is preliminary data.</text>
</comment>
<dbReference type="PRINTS" id="PR00111">
    <property type="entry name" value="ABHYDROLASE"/>
</dbReference>
<dbReference type="GO" id="GO:0003824">
    <property type="term" value="F:catalytic activity"/>
    <property type="evidence" value="ECO:0007669"/>
    <property type="project" value="InterPro"/>
</dbReference>
<dbReference type="InterPro" id="IPR050471">
    <property type="entry name" value="AB_hydrolase"/>
</dbReference>
<sequence>MEAARLPDSKHLDHLCAPSENSTGRDDAPHLSAPPAQMIHQLGVGVSVRNAAEFSVSRRRQQTTVGIFGSSVGAGIRFAIANIRVPVLIPTRDNTKLYAKVWGDGRPVVLIHGWPLTADTWDPHALDLADAGYRVIAYDRRGFGRSEQPWSGYEYDTLADDLADVLKATGAEDATLVGFSMGGGEVARYMSRHGGAGVKQAVLVSSIVPYMLKTDDNPSGVPQSVFEEIASGLKEDRPGFYGGFFKDFYGVGMLNRPVSDECLEWTRSMAMQGGLKATIDCVVAFSSTDFRSELTCFSTPTLVVHGTEDQTVPIDCSGRPAAAGIPHATLKEYEGAPHGLLVTHQRQLRDDLLEFLAG</sequence>
<dbReference type="PANTHER" id="PTHR43433:SF4">
    <property type="entry name" value="NON-HEME CHLOROPEROXIDASE-RELATED"/>
    <property type="match status" value="1"/>
</dbReference>
<feature type="region of interest" description="Disordered" evidence="1">
    <location>
        <begin position="1"/>
        <end position="33"/>
    </location>
</feature>
<dbReference type="OrthoDB" id="7130006at2759"/>
<organism evidence="3 4">
    <name type="scientific">Symbiodinium pilosum</name>
    <name type="common">Dinoflagellate</name>
    <dbReference type="NCBI Taxonomy" id="2952"/>
    <lineage>
        <taxon>Eukaryota</taxon>
        <taxon>Sar</taxon>
        <taxon>Alveolata</taxon>
        <taxon>Dinophyceae</taxon>
        <taxon>Suessiales</taxon>
        <taxon>Symbiodiniaceae</taxon>
        <taxon>Symbiodinium</taxon>
    </lineage>
</organism>
<dbReference type="Gene3D" id="3.40.50.1820">
    <property type="entry name" value="alpha/beta hydrolase"/>
    <property type="match status" value="1"/>
</dbReference>
<keyword evidence="4" id="KW-1185">Reference proteome</keyword>
<gene>
    <name evidence="3" type="primary">cpo</name>
    <name evidence="3" type="ORF">SPIL2461_LOCUS3213</name>
</gene>
<dbReference type="InterPro" id="IPR000639">
    <property type="entry name" value="Epox_hydrolase-like"/>
</dbReference>
<evidence type="ECO:0000313" key="3">
    <source>
        <dbReference type="EMBL" id="CAE7226156.1"/>
    </source>
</evidence>